<name>A7I6G4_METB6</name>
<dbReference type="EMBL" id="CP000780">
    <property type="protein sequence ID" value="ABS55325.1"/>
    <property type="molecule type" value="Genomic_DNA"/>
</dbReference>
<accession>A7I6G4</accession>
<gene>
    <name evidence="1" type="ordered locus">Mboo_0807</name>
</gene>
<dbReference type="KEGG" id="mbn:Mboo_0807"/>
<dbReference type="PROSITE" id="PS51257">
    <property type="entry name" value="PROKAR_LIPOPROTEIN"/>
    <property type="match status" value="1"/>
</dbReference>
<evidence type="ECO:0000313" key="1">
    <source>
        <dbReference type="EMBL" id="ABS55325.1"/>
    </source>
</evidence>
<organism evidence="1 2">
    <name type="scientific">Methanoregula boonei (strain DSM 21154 / JCM 14090 / 6A8)</name>
    <dbReference type="NCBI Taxonomy" id="456442"/>
    <lineage>
        <taxon>Archaea</taxon>
        <taxon>Methanobacteriati</taxon>
        <taxon>Methanobacteriota</taxon>
        <taxon>Stenosarchaea group</taxon>
        <taxon>Methanomicrobia</taxon>
        <taxon>Methanomicrobiales</taxon>
        <taxon>Methanoregulaceae</taxon>
        <taxon>Methanoregula</taxon>
    </lineage>
</organism>
<dbReference type="GeneID" id="5410533"/>
<reference evidence="2" key="1">
    <citation type="journal article" date="2015" name="Microbiology">
        <title>Genome of Methanoregula boonei 6A8 reveals adaptations to oligotrophic peatland environments.</title>
        <authorList>
            <person name="Braeuer S."/>
            <person name="Cadillo-Quiroz H."/>
            <person name="Kyrpides N."/>
            <person name="Woyke T."/>
            <person name="Goodwin L."/>
            <person name="Detter C."/>
            <person name="Podell S."/>
            <person name="Yavitt J.B."/>
            <person name="Zinder S.H."/>
        </authorList>
    </citation>
    <scope>NUCLEOTIDE SEQUENCE [LARGE SCALE GENOMIC DNA]</scope>
    <source>
        <strain evidence="2">DSM 21154 / JCM 14090 / 6A8</strain>
    </source>
</reference>
<sequence length="152" mass="14969" precursor="true">MSKRDALVVLALVCLAMILAAGCTGSTAGSTAPAGTGSAPATTQVSTPGVVTPAATSGTVAAASQDPIVGKWSTPTVQGESAQVVFGADGSFTGYLNGGTQVMKSGTWQSAGSGKYTVTITGQAAPANWVLDATTTTAYNAAYPALKYTRTG</sequence>
<dbReference type="Proteomes" id="UP000002408">
    <property type="component" value="Chromosome"/>
</dbReference>
<dbReference type="HOGENOM" id="CLU_1718200_0_0_2"/>
<dbReference type="AlphaFoldDB" id="A7I6G4"/>
<keyword evidence="2" id="KW-1185">Reference proteome</keyword>
<dbReference type="RefSeq" id="WP_012106349.1">
    <property type="nucleotide sequence ID" value="NC_009712.1"/>
</dbReference>
<evidence type="ECO:0000313" key="2">
    <source>
        <dbReference type="Proteomes" id="UP000002408"/>
    </source>
</evidence>
<proteinExistence type="predicted"/>
<protein>
    <submittedName>
        <fullName evidence="1">Uncharacterized protein</fullName>
    </submittedName>
</protein>
<dbReference type="eggNOG" id="arCOG09484">
    <property type="taxonomic scope" value="Archaea"/>
</dbReference>